<evidence type="ECO:0000313" key="3">
    <source>
        <dbReference type="EMBL" id="PFH31356.1"/>
    </source>
</evidence>
<evidence type="ECO:0000256" key="2">
    <source>
        <dbReference type="SAM" id="SignalP"/>
    </source>
</evidence>
<feature type="compositionally biased region" description="Basic and acidic residues" evidence="1">
    <location>
        <begin position="206"/>
        <end position="229"/>
    </location>
</feature>
<evidence type="ECO:0008006" key="5">
    <source>
        <dbReference type="Google" id="ProtNLM"/>
    </source>
</evidence>
<sequence>MNSCMPTRLFLLLVAGQLLILSCVAEVNEATGDGPQQRVEADSAGTAALSVVAKPEQEEITRSSSPEIVNKPENQRMSAAPESYKNGPELNSLCGASPPSREQQESEKGTQAKMLQASTDLPEKPRRHKERSDATFLSYNNLYKQQPAPWASPYQASLAALQYAVASMLQPIPLFYFPLVQQGGMTPREGEISGSRPSVSGRRKREGAARSENGEAESERHKSPRRNDGLYEAPLTPPQKDTHSSGSPRTTVTSSQVSYRGDRDSAPSSHASKRRDHSSSSKYSSYPSSERDGYDPLGDDAATLLPYYARGAFPLPLYFPRPVFSQLLDETSDETATKYFYDDDFHYSARDLQGQRELQYFPTIHTGDHNGFHERPSRHEYEHRRYGSHYNHGMDRFFY</sequence>
<evidence type="ECO:0000313" key="4">
    <source>
        <dbReference type="Proteomes" id="UP000224006"/>
    </source>
</evidence>
<evidence type="ECO:0000256" key="1">
    <source>
        <dbReference type="SAM" id="MobiDB-lite"/>
    </source>
</evidence>
<dbReference type="GeneID" id="40307843"/>
<feature type="compositionally biased region" description="Polar residues" evidence="1">
    <location>
        <begin position="244"/>
        <end position="258"/>
    </location>
</feature>
<feature type="signal peptide" evidence="2">
    <location>
        <begin position="1"/>
        <end position="25"/>
    </location>
</feature>
<comment type="caution">
    <text evidence="3">The sequence shown here is derived from an EMBL/GenBank/DDBJ whole genome shotgun (WGS) entry which is preliminary data.</text>
</comment>
<dbReference type="AlphaFoldDB" id="A0A2A9M649"/>
<name>A0A2A9M649_BESBE</name>
<protein>
    <recommendedName>
        <fullName evidence="5">Transmembrane protein</fullName>
    </recommendedName>
</protein>
<keyword evidence="4" id="KW-1185">Reference proteome</keyword>
<dbReference type="Proteomes" id="UP000224006">
    <property type="component" value="Unassembled WGS sequence"/>
</dbReference>
<accession>A0A2A9M649</accession>
<feature type="region of interest" description="Disordered" evidence="1">
    <location>
        <begin position="187"/>
        <end position="297"/>
    </location>
</feature>
<keyword evidence="2" id="KW-0732">Signal</keyword>
<dbReference type="OrthoDB" id="332176at2759"/>
<feature type="chain" id="PRO_5012337639" description="Transmembrane protein" evidence="2">
    <location>
        <begin position="26"/>
        <end position="399"/>
    </location>
</feature>
<dbReference type="KEGG" id="bbes:BESB_027910"/>
<dbReference type="VEuPathDB" id="ToxoDB:BESB_027910"/>
<gene>
    <name evidence="3" type="ORF">BESB_027910</name>
</gene>
<dbReference type="RefSeq" id="XP_029215365.1">
    <property type="nucleotide sequence ID" value="XM_029361465.1"/>
</dbReference>
<reference evidence="3 4" key="1">
    <citation type="submission" date="2017-09" db="EMBL/GenBank/DDBJ databases">
        <title>Genome sequencing of Besnoitia besnoiti strain Bb-Ger1.</title>
        <authorList>
            <person name="Schares G."/>
            <person name="Venepally P."/>
            <person name="Lorenzi H.A."/>
        </authorList>
    </citation>
    <scope>NUCLEOTIDE SEQUENCE [LARGE SCALE GENOMIC DNA]</scope>
    <source>
        <strain evidence="3 4">Bb-Ger1</strain>
    </source>
</reference>
<proteinExistence type="predicted"/>
<feature type="region of interest" description="Disordered" evidence="1">
    <location>
        <begin position="51"/>
        <end position="132"/>
    </location>
</feature>
<organism evidence="3 4">
    <name type="scientific">Besnoitia besnoiti</name>
    <name type="common">Apicomplexan protozoan</name>
    <dbReference type="NCBI Taxonomy" id="94643"/>
    <lineage>
        <taxon>Eukaryota</taxon>
        <taxon>Sar</taxon>
        <taxon>Alveolata</taxon>
        <taxon>Apicomplexa</taxon>
        <taxon>Conoidasida</taxon>
        <taxon>Coccidia</taxon>
        <taxon>Eucoccidiorida</taxon>
        <taxon>Eimeriorina</taxon>
        <taxon>Sarcocystidae</taxon>
        <taxon>Besnoitia</taxon>
    </lineage>
</organism>
<dbReference type="EMBL" id="NWUJ01000015">
    <property type="protein sequence ID" value="PFH31356.1"/>
    <property type="molecule type" value="Genomic_DNA"/>
</dbReference>